<feature type="compositionally biased region" description="Polar residues" evidence="2">
    <location>
        <begin position="132"/>
        <end position="145"/>
    </location>
</feature>
<feature type="region of interest" description="Disordered" evidence="2">
    <location>
        <begin position="161"/>
        <end position="190"/>
    </location>
</feature>
<organism evidence="3 4">
    <name type="scientific">Macrostomum lignano</name>
    <dbReference type="NCBI Taxonomy" id="282301"/>
    <lineage>
        <taxon>Eukaryota</taxon>
        <taxon>Metazoa</taxon>
        <taxon>Spiralia</taxon>
        <taxon>Lophotrochozoa</taxon>
        <taxon>Platyhelminthes</taxon>
        <taxon>Rhabditophora</taxon>
        <taxon>Macrostomorpha</taxon>
        <taxon>Macrostomida</taxon>
        <taxon>Macrostomidae</taxon>
        <taxon>Macrostomum</taxon>
    </lineage>
</organism>
<reference evidence="3 4" key="1">
    <citation type="submission" date="2017-06" db="EMBL/GenBank/DDBJ databases">
        <title>A platform for efficient transgenesis in Macrostomum lignano, a flatworm model organism for stem cell research.</title>
        <authorList>
            <person name="Berezikov E."/>
        </authorList>
    </citation>
    <scope>NUCLEOTIDE SEQUENCE [LARGE SCALE GENOMIC DNA]</scope>
    <source>
        <strain evidence="3">DV1</strain>
        <tissue evidence="3">Whole organism</tissue>
    </source>
</reference>
<evidence type="ECO:0000256" key="2">
    <source>
        <dbReference type="SAM" id="MobiDB-lite"/>
    </source>
</evidence>
<dbReference type="EMBL" id="NIVC01004012">
    <property type="protein sequence ID" value="PAA48936.1"/>
    <property type="molecule type" value="Genomic_DNA"/>
</dbReference>
<feature type="compositionally biased region" description="Low complexity" evidence="2">
    <location>
        <begin position="161"/>
        <end position="176"/>
    </location>
</feature>
<feature type="compositionally biased region" description="Low complexity" evidence="2">
    <location>
        <begin position="103"/>
        <end position="130"/>
    </location>
</feature>
<feature type="coiled-coil region" evidence="1">
    <location>
        <begin position="248"/>
        <end position="325"/>
    </location>
</feature>
<feature type="compositionally biased region" description="Low complexity" evidence="2">
    <location>
        <begin position="47"/>
        <end position="60"/>
    </location>
</feature>
<evidence type="ECO:0000313" key="3">
    <source>
        <dbReference type="EMBL" id="PAA48936.1"/>
    </source>
</evidence>
<feature type="compositionally biased region" description="Low complexity" evidence="2">
    <location>
        <begin position="23"/>
        <end position="40"/>
    </location>
</feature>
<protein>
    <submittedName>
        <fullName evidence="3">Uncharacterized protein</fullName>
    </submittedName>
</protein>
<name>A0A267DIH2_9PLAT</name>
<evidence type="ECO:0000256" key="1">
    <source>
        <dbReference type="SAM" id="Coils"/>
    </source>
</evidence>
<comment type="caution">
    <text evidence="3">The sequence shown here is derived from an EMBL/GenBank/DDBJ whole genome shotgun (WGS) entry which is preliminary data.</text>
</comment>
<sequence>IDSSQRAKNMAEPPPKRFRFDARAASTAGPPTTGGAASSSSGGGHGNNNNNAIISNANKIGNEEDPWGDDNIFDDDDFVREFDQICSQNISVVDYKFNRRSSHPSQPQQHQQQLQLPAQQPHQQPQQPRPTVASSPTIRRSVSNQAASGIRYASGAAGASAAAPACPRPSSSTSSSQYYNFQTRRHPPPQAHAATAVAPSQSGSTVRYSAGGSAAAAAAVSASTMRKPSGPDAVAELRDRLHTVQGQYVALNESVEALKQTLANERAARQKAELDVRKLETERTFSAKEIESLQSENQSLSIRLRKREEQQQQQQQTQFSQLTNRDVIPATQFFQPQFQQQQFPSMASFCSRSPVSGPVPLSMRSPHTPLRPQQQQQQQPPPPPPHSIPAGSPTASVTTEDMEFDENEDVAASMSATPGESDDSDTWPAVSQQPESAGWHKRRAELLALYPGLLVQCSTADRAIRCLTRPQQFQHQRLLPGDILDDMPAAAWSPNARSEVTDALDCLARLTTRELDPTLVSDSSTSSNCGPAEAERLLAPIRSRLSGYLMALRLRGSSPGVCARQLALSLDAAGSADDSFSSVDGGGFSSADASPTRRSIPTPVQLAQLGLDALRQLWRLCQLSDEAALGLLRNVGRRETALVADVFELVRLLPGDHVTDCDAEALHCCLQVLHYLLLRLPENRRHQLVEFFCTGLDPEVRQWLVRSRYLPTVTLYVKILTLVHSRQDGYVTLAEHNDPCRIAELVLSLELRPDTRPEPALLHLINAINCLIRECIAMERLHRPDIGLTLLNRDCRDRCFFKLLCALSNALAQLMPLHYCSMIGVGPSLVSSIQDYIRTTDALKDYLDVQSCKDMVRQDKTHYFIIGVVDSFKDLHASDNKYKEEEYVAPSRPSLDP</sequence>
<evidence type="ECO:0000313" key="4">
    <source>
        <dbReference type="Proteomes" id="UP000215902"/>
    </source>
</evidence>
<keyword evidence="4" id="KW-1185">Reference proteome</keyword>
<dbReference type="AlphaFoldDB" id="A0A267DIH2"/>
<feature type="region of interest" description="Disordered" evidence="2">
    <location>
        <begin position="349"/>
        <end position="400"/>
    </location>
</feature>
<feature type="compositionally biased region" description="Acidic residues" evidence="2">
    <location>
        <begin position="63"/>
        <end position="75"/>
    </location>
</feature>
<gene>
    <name evidence="3" type="ORF">BOX15_Mlig016017g1</name>
</gene>
<feature type="region of interest" description="Disordered" evidence="2">
    <location>
        <begin position="412"/>
        <end position="436"/>
    </location>
</feature>
<feature type="region of interest" description="Disordered" evidence="2">
    <location>
        <begin position="99"/>
        <end position="146"/>
    </location>
</feature>
<dbReference type="Proteomes" id="UP000215902">
    <property type="component" value="Unassembled WGS sequence"/>
</dbReference>
<proteinExistence type="predicted"/>
<keyword evidence="1" id="KW-0175">Coiled coil</keyword>
<accession>A0A267DIH2</accession>
<feature type="non-terminal residue" evidence="3">
    <location>
        <position position="1"/>
    </location>
</feature>
<feature type="region of interest" description="Disordered" evidence="2">
    <location>
        <begin position="1"/>
        <end position="75"/>
    </location>
</feature>